<dbReference type="SUPFAM" id="SSF49899">
    <property type="entry name" value="Concanavalin A-like lectins/glucanases"/>
    <property type="match status" value="1"/>
</dbReference>
<keyword evidence="7" id="KW-1185">Reference proteome</keyword>
<dbReference type="InterPro" id="IPR017441">
    <property type="entry name" value="Protein_kinase_ATP_BS"/>
</dbReference>
<keyword evidence="3" id="KW-0175">Coiled coil</keyword>
<dbReference type="PROSITE" id="PS00107">
    <property type="entry name" value="PROTEIN_KINASE_ATP"/>
    <property type="match status" value="1"/>
</dbReference>
<evidence type="ECO:0000313" key="6">
    <source>
        <dbReference type="EMBL" id="KAF0482330.1"/>
    </source>
</evidence>
<sequence length="790" mass="90334">MDSPITWNASDYLMVNNCNDEITIKHKGEISRYGYYEDNEENIYDPAAIRINYLSDDYLYFETEIIEGGNGIIAIGFCKENADLNKLPGFEKNSWAYHGDDGNFFYCLCDSEDSESKACESYGPKFNTGDTIGCCLNIIKNIVFYVKNGVYIGIAIRLNLDKEKFYPCVGLKSKNGSVKINFRKKFKYSTMNEEDNSTENNVYDLKSLKKALIMGDHEVIIRLNELEKQIEWKWFKKIKNLIRILFGANKISNIEFILRYRAEAYYMKGKYEESLSDLNKLLKIDKENEWALEARKITVKENFSLVKRLQNMLVNSEDAANVKNAVNENNNGSINSEDVVNVKNAVNENNDAEEQFLCALREDPFVVGNIKDLEDEDLKKFIANLKDAKKQRTFIQHTANAMRKPFFFVLEFIFAVLGRVVFYVCMIPVLTTIICLYIAINFLIASIALVVWIVSFILFFALLCILLSISLGLLSCGLSGFLICIACVVIAIPISIIWLLSPILSLTGAYKNILKGVFHMSEDQAVNWNNWAGLECIAGIVLLIITVLVVAGCGMLSIGLMALCLTGIIALIESYTELTKKYFSKIKSVTIKTFKWLYHSMKELCDYILKNLKGSKEFLRNLGRPPKRLKYGKCPSCKLYNTYKAWCQKCDPKNEIKNFKNTCRQKSDESDGEFKKEVDDCIEGFMDKAIMYTEVIEWIQNEENEKNEKELVICENGLIGEGGFGKIYLAEWQKGIRVLKTTKEGYKKSRKKDYVVLKTLSDHENRKKNGEDFLKEVSKIIITKCCNCSV</sequence>
<dbReference type="OrthoDB" id="10597099at2759"/>
<feature type="transmembrane region" description="Helical" evidence="4">
    <location>
        <begin position="412"/>
        <end position="440"/>
    </location>
</feature>
<feature type="transmembrane region" description="Helical" evidence="4">
    <location>
        <begin position="531"/>
        <end position="550"/>
    </location>
</feature>
<keyword evidence="2" id="KW-0547">Nucleotide-binding</keyword>
<feature type="domain" description="B30.2/SPRY" evidence="5">
    <location>
        <begin position="1"/>
        <end position="187"/>
    </location>
</feature>
<proteinExistence type="predicted"/>
<dbReference type="InterPro" id="IPR003877">
    <property type="entry name" value="SPRY_dom"/>
</dbReference>
<comment type="caution">
    <text evidence="6">The sequence shown here is derived from an EMBL/GenBank/DDBJ whole genome shotgun (WGS) entry which is preliminary data.</text>
</comment>
<accession>A0A8H4ADB7</accession>
<evidence type="ECO:0000256" key="4">
    <source>
        <dbReference type="SAM" id="Phobius"/>
    </source>
</evidence>
<evidence type="ECO:0000256" key="3">
    <source>
        <dbReference type="SAM" id="Coils"/>
    </source>
</evidence>
<keyword evidence="4" id="KW-0472">Membrane</keyword>
<dbReference type="Pfam" id="PF00622">
    <property type="entry name" value="SPRY"/>
    <property type="match status" value="1"/>
</dbReference>
<evidence type="ECO:0000313" key="7">
    <source>
        <dbReference type="Proteomes" id="UP000439903"/>
    </source>
</evidence>
<name>A0A8H4ADB7_GIGMA</name>
<dbReference type="InterPro" id="IPR019734">
    <property type="entry name" value="TPR_rpt"/>
</dbReference>
<dbReference type="PANTHER" id="PTHR12864">
    <property type="entry name" value="RAN BINDING PROTEIN 9-RELATED"/>
    <property type="match status" value="1"/>
</dbReference>
<feature type="transmembrane region" description="Helical" evidence="4">
    <location>
        <begin position="447"/>
        <end position="474"/>
    </location>
</feature>
<keyword evidence="2" id="KW-0067">ATP-binding</keyword>
<evidence type="ECO:0000256" key="2">
    <source>
        <dbReference type="PROSITE-ProRule" id="PRU10141"/>
    </source>
</evidence>
<dbReference type="InterPro" id="IPR050618">
    <property type="entry name" value="Ubq-SigPath_Reg"/>
</dbReference>
<feature type="repeat" description="TPR" evidence="1">
    <location>
        <begin position="255"/>
        <end position="288"/>
    </location>
</feature>
<dbReference type="SMART" id="SM00449">
    <property type="entry name" value="SPRY"/>
    <property type="match status" value="1"/>
</dbReference>
<keyword evidence="1" id="KW-0802">TPR repeat</keyword>
<keyword evidence="4" id="KW-1133">Transmembrane helix</keyword>
<dbReference type="GO" id="GO:0005524">
    <property type="term" value="F:ATP binding"/>
    <property type="evidence" value="ECO:0007669"/>
    <property type="project" value="UniProtKB-UniRule"/>
</dbReference>
<dbReference type="Gene3D" id="2.60.120.920">
    <property type="match status" value="1"/>
</dbReference>
<dbReference type="InterPro" id="IPR011990">
    <property type="entry name" value="TPR-like_helical_dom_sf"/>
</dbReference>
<dbReference type="Gene3D" id="1.25.40.10">
    <property type="entry name" value="Tetratricopeptide repeat domain"/>
    <property type="match status" value="1"/>
</dbReference>
<dbReference type="PROSITE" id="PS50188">
    <property type="entry name" value="B302_SPRY"/>
    <property type="match status" value="1"/>
</dbReference>
<reference evidence="6 7" key="1">
    <citation type="journal article" date="2019" name="Environ. Microbiol.">
        <title>At the nexus of three kingdoms: the genome of the mycorrhizal fungus Gigaspora margarita provides insights into plant, endobacterial and fungal interactions.</title>
        <authorList>
            <person name="Venice F."/>
            <person name="Ghignone S."/>
            <person name="Salvioli di Fossalunga A."/>
            <person name="Amselem J."/>
            <person name="Novero M."/>
            <person name="Xianan X."/>
            <person name="Sedzielewska Toro K."/>
            <person name="Morin E."/>
            <person name="Lipzen A."/>
            <person name="Grigoriev I.V."/>
            <person name="Henrissat B."/>
            <person name="Martin F.M."/>
            <person name="Bonfante P."/>
        </authorList>
    </citation>
    <scope>NUCLEOTIDE SEQUENCE [LARGE SCALE GENOMIC DNA]</scope>
    <source>
        <strain evidence="6 7">BEG34</strain>
    </source>
</reference>
<dbReference type="AlphaFoldDB" id="A0A8H4ADB7"/>
<evidence type="ECO:0000259" key="5">
    <source>
        <dbReference type="PROSITE" id="PS50188"/>
    </source>
</evidence>
<organism evidence="6 7">
    <name type="scientific">Gigaspora margarita</name>
    <dbReference type="NCBI Taxonomy" id="4874"/>
    <lineage>
        <taxon>Eukaryota</taxon>
        <taxon>Fungi</taxon>
        <taxon>Fungi incertae sedis</taxon>
        <taxon>Mucoromycota</taxon>
        <taxon>Glomeromycotina</taxon>
        <taxon>Glomeromycetes</taxon>
        <taxon>Diversisporales</taxon>
        <taxon>Gigasporaceae</taxon>
        <taxon>Gigaspora</taxon>
    </lineage>
</organism>
<dbReference type="EMBL" id="WTPW01000764">
    <property type="protein sequence ID" value="KAF0482330.1"/>
    <property type="molecule type" value="Genomic_DNA"/>
</dbReference>
<dbReference type="PROSITE" id="PS50005">
    <property type="entry name" value="TPR"/>
    <property type="match status" value="1"/>
</dbReference>
<gene>
    <name evidence="6" type="ORF">F8M41_023477</name>
</gene>
<evidence type="ECO:0000256" key="1">
    <source>
        <dbReference type="PROSITE-ProRule" id="PRU00339"/>
    </source>
</evidence>
<feature type="transmembrane region" description="Helical" evidence="4">
    <location>
        <begin position="480"/>
        <end position="510"/>
    </location>
</feature>
<dbReference type="InterPro" id="IPR013320">
    <property type="entry name" value="ConA-like_dom_sf"/>
</dbReference>
<dbReference type="SUPFAM" id="SSF48452">
    <property type="entry name" value="TPR-like"/>
    <property type="match status" value="1"/>
</dbReference>
<dbReference type="Gene3D" id="3.30.200.20">
    <property type="entry name" value="Phosphorylase Kinase, domain 1"/>
    <property type="match status" value="1"/>
</dbReference>
<dbReference type="InterPro" id="IPR001870">
    <property type="entry name" value="B30.2/SPRY"/>
</dbReference>
<dbReference type="InterPro" id="IPR043136">
    <property type="entry name" value="B30.2/SPRY_sf"/>
</dbReference>
<feature type="coiled-coil region" evidence="3">
    <location>
        <begin position="342"/>
        <end position="391"/>
    </location>
</feature>
<feature type="binding site" evidence="2">
    <location>
        <position position="740"/>
    </location>
    <ligand>
        <name>ATP</name>
        <dbReference type="ChEBI" id="CHEBI:30616"/>
    </ligand>
</feature>
<keyword evidence="4" id="KW-0812">Transmembrane</keyword>
<dbReference type="Proteomes" id="UP000439903">
    <property type="component" value="Unassembled WGS sequence"/>
</dbReference>
<protein>
    <submittedName>
        <fullName evidence="6">SPRY-domain-containing protein</fullName>
    </submittedName>
</protein>